<reference evidence="1 2" key="1">
    <citation type="submission" date="2014-09" db="EMBL/GenBank/DDBJ databases">
        <title>Whole Genome Shotgun of Flavobacterium aquatile LMG 4008.</title>
        <authorList>
            <person name="Gale A.N."/>
            <person name="Pipes S.E."/>
            <person name="Newman J.D."/>
        </authorList>
    </citation>
    <scope>NUCLEOTIDE SEQUENCE [LARGE SCALE GENOMIC DNA]</scope>
    <source>
        <strain evidence="1 2">LMG 4008</strain>
    </source>
</reference>
<name>A0A095SY65_9FLAO</name>
<proteinExistence type="predicted"/>
<dbReference type="RefSeq" id="WP_035123946.1">
    <property type="nucleotide sequence ID" value="NZ_JRHH01000001.1"/>
</dbReference>
<accession>A0A095SY65</accession>
<organism evidence="1 2">
    <name type="scientific">Flavobacterium aquatile LMG 4008 = ATCC 11947</name>
    <dbReference type="NCBI Taxonomy" id="1453498"/>
    <lineage>
        <taxon>Bacteria</taxon>
        <taxon>Pseudomonadati</taxon>
        <taxon>Bacteroidota</taxon>
        <taxon>Flavobacteriia</taxon>
        <taxon>Flavobacteriales</taxon>
        <taxon>Flavobacteriaceae</taxon>
        <taxon>Flavobacterium</taxon>
    </lineage>
</organism>
<evidence type="ECO:0008006" key="3">
    <source>
        <dbReference type="Google" id="ProtNLM"/>
    </source>
</evidence>
<dbReference type="Proteomes" id="UP000029554">
    <property type="component" value="Unassembled WGS sequence"/>
</dbReference>
<keyword evidence="2" id="KW-1185">Reference proteome</keyword>
<evidence type="ECO:0000313" key="1">
    <source>
        <dbReference type="EMBL" id="KGD69601.1"/>
    </source>
</evidence>
<dbReference type="EMBL" id="JRHH01000001">
    <property type="protein sequence ID" value="KGD69601.1"/>
    <property type="molecule type" value="Genomic_DNA"/>
</dbReference>
<protein>
    <recommendedName>
        <fullName evidence="3">Lipoprotein</fullName>
    </recommendedName>
</protein>
<dbReference type="PROSITE" id="PS51257">
    <property type="entry name" value="PROKAR_LIPOPROTEIN"/>
    <property type="match status" value="1"/>
</dbReference>
<sequence>MIKVIIILSFVVAACSPTKVKEVKQEPLSEVTKIDFLDDGNTIVYIKTDSLAGIITNILIKK</sequence>
<gene>
    <name evidence="1" type="ORF">LG45_02260</name>
</gene>
<evidence type="ECO:0000313" key="2">
    <source>
        <dbReference type="Proteomes" id="UP000029554"/>
    </source>
</evidence>
<comment type="caution">
    <text evidence="1">The sequence shown here is derived from an EMBL/GenBank/DDBJ whole genome shotgun (WGS) entry which is preliminary data.</text>
</comment>
<dbReference type="AlphaFoldDB" id="A0A095SY65"/>